<keyword evidence="1" id="KW-0732">Signal</keyword>
<dbReference type="InterPro" id="IPR049736">
    <property type="entry name" value="PqiC"/>
</dbReference>
<feature type="signal peptide" evidence="1">
    <location>
        <begin position="1"/>
        <end position="22"/>
    </location>
</feature>
<dbReference type="Proteomes" id="UP000078250">
    <property type="component" value="Unassembled WGS sequence"/>
</dbReference>
<organism evidence="3 4">
    <name type="scientific">Proteus hauseri ATCC 700826</name>
    <dbReference type="NCBI Taxonomy" id="1354271"/>
    <lineage>
        <taxon>Bacteria</taxon>
        <taxon>Pseudomonadati</taxon>
        <taxon>Pseudomonadota</taxon>
        <taxon>Gammaproteobacteria</taxon>
        <taxon>Enterobacterales</taxon>
        <taxon>Morganellaceae</taxon>
        <taxon>Proteus</taxon>
    </lineage>
</organism>
<evidence type="ECO:0000313" key="3">
    <source>
        <dbReference type="EMBL" id="OAT47468.1"/>
    </source>
</evidence>
<dbReference type="RefSeq" id="WP_064719531.1">
    <property type="nucleotide sequence ID" value="NZ_LXEV01000020.1"/>
</dbReference>
<keyword evidence="4" id="KW-1185">Reference proteome</keyword>
<gene>
    <name evidence="3" type="ORF">M997_1546</name>
</gene>
<keyword evidence="3" id="KW-0449">Lipoprotein</keyword>
<proteinExistence type="predicted"/>
<dbReference type="SUPFAM" id="SSF159594">
    <property type="entry name" value="XCC0632-like"/>
    <property type="match status" value="1"/>
</dbReference>
<dbReference type="Gene3D" id="3.40.50.10610">
    <property type="entry name" value="ABC-type transport auxiliary lipoprotein component"/>
    <property type="match status" value="1"/>
</dbReference>
<accession>A0AAJ3LU25</accession>
<sequence>MKYIIGIFVLMLTACSSQPNKAYYQLPIAPAQQAVTAKAQTVQKSQIWVQPIRLSDMLVSAGIVYQTSDINYTVANQHLWVNPLDQQLQQNLVSGLSQAFPDTVVATQPIDDNLARLTVSVNYFQGRYDGKAVIAGDWIYVDGNKVIKQPFSLTLDQNEDGYPALVRTLGQGWQQVVANIAQVITTQR</sequence>
<dbReference type="EMBL" id="LXEV01000020">
    <property type="protein sequence ID" value="OAT47468.1"/>
    <property type="molecule type" value="Genomic_DNA"/>
</dbReference>
<protein>
    <submittedName>
        <fullName evidence="3">Lipoprotein</fullName>
    </submittedName>
</protein>
<dbReference type="NCBIfam" id="NF033620">
    <property type="entry name" value="pqiC"/>
    <property type="match status" value="1"/>
</dbReference>
<evidence type="ECO:0000259" key="2">
    <source>
        <dbReference type="Pfam" id="PF03886"/>
    </source>
</evidence>
<comment type="caution">
    <text evidence="3">The sequence shown here is derived from an EMBL/GenBank/DDBJ whole genome shotgun (WGS) entry which is preliminary data.</text>
</comment>
<dbReference type="PROSITE" id="PS51257">
    <property type="entry name" value="PROKAR_LIPOPROTEIN"/>
    <property type="match status" value="1"/>
</dbReference>
<feature type="domain" description="ABC-type transport auxiliary lipoprotein component" evidence="2">
    <location>
        <begin position="24"/>
        <end position="181"/>
    </location>
</feature>
<dbReference type="AlphaFoldDB" id="A0AAJ3LU25"/>
<evidence type="ECO:0000313" key="4">
    <source>
        <dbReference type="Proteomes" id="UP000078250"/>
    </source>
</evidence>
<dbReference type="Pfam" id="PF03886">
    <property type="entry name" value="ABC_trans_aux"/>
    <property type="match status" value="1"/>
</dbReference>
<reference evidence="3 4" key="1">
    <citation type="submission" date="2016-04" db="EMBL/GenBank/DDBJ databases">
        <title>ATOL: Assembling a taxonomically balanced genome-scale reconstruction of the evolutionary history of the Enterobacteriaceae.</title>
        <authorList>
            <person name="Plunkett G.III."/>
            <person name="Neeno-Eckwall E.C."/>
            <person name="Glasner J.D."/>
            <person name="Perna N.T."/>
        </authorList>
    </citation>
    <scope>NUCLEOTIDE SEQUENCE [LARGE SCALE GENOMIC DNA]</scope>
    <source>
        <strain evidence="3 4">ATCC 700826</strain>
    </source>
</reference>
<name>A0AAJ3LU25_PROHU</name>
<dbReference type="InterPro" id="IPR005586">
    <property type="entry name" value="ABC_trans_aux"/>
</dbReference>
<feature type="chain" id="PRO_5042466193" evidence="1">
    <location>
        <begin position="23"/>
        <end position="188"/>
    </location>
</feature>
<evidence type="ECO:0000256" key="1">
    <source>
        <dbReference type="SAM" id="SignalP"/>
    </source>
</evidence>